<dbReference type="PROSITE" id="PS51186">
    <property type="entry name" value="GNAT"/>
    <property type="match status" value="1"/>
</dbReference>
<dbReference type="AlphaFoldDB" id="W3XQJ2"/>
<dbReference type="HOGENOM" id="CLU_013985_18_0_1"/>
<keyword evidence="5" id="KW-1185">Reference proteome</keyword>
<dbReference type="OrthoDB" id="9975416at2759"/>
<feature type="region of interest" description="Disordered" evidence="2">
    <location>
        <begin position="1"/>
        <end position="34"/>
    </location>
</feature>
<dbReference type="Gene3D" id="3.40.630.30">
    <property type="match status" value="1"/>
</dbReference>
<dbReference type="EMBL" id="KI912109">
    <property type="protein sequence ID" value="ETS88254.1"/>
    <property type="molecule type" value="Genomic_DNA"/>
</dbReference>
<accession>W3XQJ2</accession>
<evidence type="ECO:0000256" key="2">
    <source>
        <dbReference type="SAM" id="MobiDB-lite"/>
    </source>
</evidence>
<dbReference type="GO" id="GO:0008080">
    <property type="term" value="F:N-acetyltransferase activity"/>
    <property type="evidence" value="ECO:0007669"/>
    <property type="project" value="InterPro"/>
</dbReference>
<evidence type="ECO:0000313" key="4">
    <source>
        <dbReference type="EMBL" id="ETS88254.1"/>
    </source>
</evidence>
<sequence>MTIHSDARTTLTTVPTPPVTSSPRLPPSAAGSASTVSIGRAAEQESAVMAKLGGDVFTATFGHSVSSEDLDDFLRTTYSTEAVLAEFSDPSKSYLVARNGEGSVVGIAQLQHGKTHSSVDGAENEIAVMQKVYVDSSMHGQGVGSKLIQAIEDLAREKGVKKLWLTVWEENVKAQRLYQRLGYERTGEIDFATGTCIQTDYVLTKRL</sequence>
<dbReference type="KEGG" id="pfy:PFICI_02082"/>
<dbReference type="CDD" id="cd04301">
    <property type="entry name" value="NAT_SF"/>
    <property type="match status" value="1"/>
</dbReference>
<feature type="compositionally biased region" description="Pro residues" evidence="2">
    <location>
        <begin position="15"/>
        <end position="26"/>
    </location>
</feature>
<dbReference type="PANTHER" id="PTHR13947:SF37">
    <property type="entry name" value="LD18367P"/>
    <property type="match status" value="1"/>
</dbReference>
<dbReference type="eggNOG" id="ENOG502S9A6">
    <property type="taxonomic scope" value="Eukaryota"/>
</dbReference>
<evidence type="ECO:0000259" key="3">
    <source>
        <dbReference type="PROSITE" id="PS51186"/>
    </source>
</evidence>
<dbReference type="PANTHER" id="PTHR13947">
    <property type="entry name" value="GNAT FAMILY N-ACETYLTRANSFERASE"/>
    <property type="match status" value="1"/>
</dbReference>
<dbReference type="Pfam" id="PF00583">
    <property type="entry name" value="Acetyltransf_1"/>
    <property type="match status" value="1"/>
</dbReference>
<dbReference type="STRING" id="1229662.W3XQJ2"/>
<dbReference type="SUPFAM" id="SSF55729">
    <property type="entry name" value="Acyl-CoA N-acyltransferases (Nat)"/>
    <property type="match status" value="1"/>
</dbReference>
<dbReference type="InterPro" id="IPR050769">
    <property type="entry name" value="NAT_camello-type"/>
</dbReference>
<evidence type="ECO:0000256" key="1">
    <source>
        <dbReference type="ARBA" id="ARBA00022679"/>
    </source>
</evidence>
<dbReference type="RefSeq" id="XP_007828854.1">
    <property type="nucleotide sequence ID" value="XM_007830663.1"/>
</dbReference>
<dbReference type="GeneID" id="19267095"/>
<feature type="domain" description="N-acetyltransferase" evidence="3">
    <location>
        <begin position="54"/>
        <end position="207"/>
    </location>
</feature>
<organism evidence="4 5">
    <name type="scientific">Pestalotiopsis fici (strain W106-1 / CGMCC3.15140)</name>
    <dbReference type="NCBI Taxonomy" id="1229662"/>
    <lineage>
        <taxon>Eukaryota</taxon>
        <taxon>Fungi</taxon>
        <taxon>Dikarya</taxon>
        <taxon>Ascomycota</taxon>
        <taxon>Pezizomycotina</taxon>
        <taxon>Sordariomycetes</taxon>
        <taxon>Xylariomycetidae</taxon>
        <taxon>Amphisphaeriales</taxon>
        <taxon>Sporocadaceae</taxon>
        <taxon>Pestalotiopsis</taxon>
    </lineage>
</organism>
<gene>
    <name evidence="4" type="ORF">PFICI_02082</name>
</gene>
<keyword evidence="1" id="KW-0808">Transferase</keyword>
<name>W3XQJ2_PESFW</name>
<proteinExistence type="predicted"/>
<dbReference type="InterPro" id="IPR016181">
    <property type="entry name" value="Acyl_CoA_acyltransferase"/>
</dbReference>
<dbReference type="Proteomes" id="UP000030651">
    <property type="component" value="Unassembled WGS sequence"/>
</dbReference>
<reference evidence="5" key="1">
    <citation type="journal article" date="2015" name="BMC Genomics">
        <title>Genomic and transcriptomic analysis of the endophytic fungus Pestalotiopsis fici reveals its lifestyle and high potential for synthesis of natural products.</title>
        <authorList>
            <person name="Wang X."/>
            <person name="Zhang X."/>
            <person name="Liu L."/>
            <person name="Xiang M."/>
            <person name="Wang W."/>
            <person name="Sun X."/>
            <person name="Che Y."/>
            <person name="Guo L."/>
            <person name="Liu G."/>
            <person name="Guo L."/>
            <person name="Wang C."/>
            <person name="Yin W.B."/>
            <person name="Stadler M."/>
            <person name="Zhang X."/>
            <person name="Liu X."/>
        </authorList>
    </citation>
    <scope>NUCLEOTIDE SEQUENCE [LARGE SCALE GENOMIC DNA]</scope>
    <source>
        <strain evidence="5">W106-1 / CGMCC3.15140</strain>
    </source>
</reference>
<dbReference type="InterPro" id="IPR000182">
    <property type="entry name" value="GNAT_dom"/>
</dbReference>
<protein>
    <recommendedName>
        <fullName evidence="3">N-acetyltransferase domain-containing protein</fullName>
    </recommendedName>
</protein>
<dbReference type="InParanoid" id="W3XQJ2"/>
<evidence type="ECO:0000313" key="5">
    <source>
        <dbReference type="Proteomes" id="UP000030651"/>
    </source>
</evidence>
<dbReference type="OMA" id="QFFFVYF"/>